<protein>
    <submittedName>
        <fullName evidence="2">DUF1499 domain-containing protein</fullName>
    </submittedName>
</protein>
<dbReference type="Pfam" id="PF07386">
    <property type="entry name" value="DUF1499"/>
    <property type="match status" value="1"/>
</dbReference>
<gene>
    <name evidence="2" type="ORF">HQ394_01215</name>
</gene>
<dbReference type="AlphaFoldDB" id="A0A7H1MXQ1"/>
<dbReference type="RefSeq" id="WP_190261680.1">
    <property type="nucleotide sequence ID" value="NZ_CP053923.1"/>
</dbReference>
<evidence type="ECO:0000313" key="2">
    <source>
        <dbReference type="EMBL" id="QNT68237.1"/>
    </source>
</evidence>
<evidence type="ECO:0000256" key="1">
    <source>
        <dbReference type="SAM" id="SignalP"/>
    </source>
</evidence>
<proteinExistence type="predicted"/>
<name>A0A7H1MXQ1_9PROT</name>
<accession>A0A7H1MXQ1</accession>
<keyword evidence="1" id="KW-0732">Signal</keyword>
<dbReference type="InterPro" id="IPR010865">
    <property type="entry name" value="DUF1499"/>
</dbReference>
<sequence length="176" mass="19178">MPGRATSGVVRQTIRWTVAAALLLLVWSVQAGAAAEGSDETAMREPRLTDFASLQTPDSPNAWLVAPPAYTAAKPNEDAADFAIDAVRLADAWQTVLRQQPRTTISLVSADGLQIEAEQRSAVFGFVDDISFRAIPLAANRSTVAIYSRARVGYWDLGVNRRRVRAWIELLGKQLA</sequence>
<evidence type="ECO:0000313" key="3">
    <source>
        <dbReference type="Proteomes" id="UP000516369"/>
    </source>
</evidence>
<dbReference type="Proteomes" id="UP000516369">
    <property type="component" value="Chromosome"/>
</dbReference>
<dbReference type="EMBL" id="CP053923">
    <property type="protein sequence ID" value="QNT68237.1"/>
    <property type="molecule type" value="Genomic_DNA"/>
</dbReference>
<dbReference type="KEGG" id="dvn:HQ394_01215"/>
<organism evidence="2 3">
    <name type="scientific">Defluviicoccus vanus</name>
    <dbReference type="NCBI Taxonomy" id="111831"/>
    <lineage>
        <taxon>Bacteria</taxon>
        <taxon>Pseudomonadati</taxon>
        <taxon>Pseudomonadota</taxon>
        <taxon>Alphaproteobacteria</taxon>
        <taxon>Rhodospirillales</taxon>
        <taxon>Rhodospirillaceae</taxon>
        <taxon>Defluviicoccus</taxon>
    </lineage>
</organism>
<reference evidence="2 3" key="1">
    <citation type="submission" date="2020-05" db="EMBL/GenBank/DDBJ databases">
        <title>Complete closed genome sequence of Defluviicoccus vanus.</title>
        <authorList>
            <person name="Bessarab I."/>
            <person name="Arumugam K."/>
            <person name="Maszenan A.M."/>
            <person name="Seviour R.J."/>
            <person name="Williams R.B."/>
        </authorList>
    </citation>
    <scope>NUCLEOTIDE SEQUENCE [LARGE SCALE GENOMIC DNA]</scope>
    <source>
        <strain evidence="2 3">Ben 114</strain>
    </source>
</reference>
<feature type="signal peptide" evidence="1">
    <location>
        <begin position="1"/>
        <end position="33"/>
    </location>
</feature>
<keyword evidence="3" id="KW-1185">Reference proteome</keyword>
<feature type="chain" id="PRO_5028835771" evidence="1">
    <location>
        <begin position="34"/>
        <end position="176"/>
    </location>
</feature>